<name>A0A6P5TDL3_PRUAV</name>
<evidence type="ECO:0000256" key="1">
    <source>
        <dbReference type="SAM" id="MobiDB-lite"/>
    </source>
</evidence>
<evidence type="ECO:0000313" key="4">
    <source>
        <dbReference type="RefSeq" id="XP_021825187.1"/>
    </source>
</evidence>
<dbReference type="KEGG" id="pavi:110766210"/>
<sequence>MASKSVLIFALLFSVLILCLQGTYADRIEGWEGGHGWGDASDSGAIGGGFGIGNWDNQGYGFSSGSCYELKCDSCSKWCLTGDEEKQEKRAKRGRKKSREGDDEERTAAPRKKRCEWKKTLKEKFMLAITHIGLDSTCFQSSQLSFPF</sequence>
<feature type="chain" id="PRO_5027952180" evidence="2">
    <location>
        <begin position="26"/>
        <end position="148"/>
    </location>
</feature>
<gene>
    <name evidence="4" type="primary">LOC110766210</name>
</gene>
<evidence type="ECO:0000313" key="3">
    <source>
        <dbReference type="Proteomes" id="UP000515124"/>
    </source>
</evidence>
<dbReference type="GeneID" id="110766210"/>
<accession>A0A6P5TDL3</accession>
<feature type="compositionally biased region" description="Basic residues" evidence="1">
    <location>
        <begin position="89"/>
        <end position="98"/>
    </location>
</feature>
<feature type="region of interest" description="Disordered" evidence="1">
    <location>
        <begin position="83"/>
        <end position="111"/>
    </location>
</feature>
<organism evidence="3 4">
    <name type="scientific">Prunus avium</name>
    <name type="common">Cherry</name>
    <name type="synonym">Cerasus avium</name>
    <dbReference type="NCBI Taxonomy" id="42229"/>
    <lineage>
        <taxon>Eukaryota</taxon>
        <taxon>Viridiplantae</taxon>
        <taxon>Streptophyta</taxon>
        <taxon>Embryophyta</taxon>
        <taxon>Tracheophyta</taxon>
        <taxon>Spermatophyta</taxon>
        <taxon>Magnoliopsida</taxon>
        <taxon>eudicotyledons</taxon>
        <taxon>Gunneridae</taxon>
        <taxon>Pentapetalae</taxon>
        <taxon>rosids</taxon>
        <taxon>fabids</taxon>
        <taxon>Rosales</taxon>
        <taxon>Rosaceae</taxon>
        <taxon>Amygdaloideae</taxon>
        <taxon>Amygdaleae</taxon>
        <taxon>Prunus</taxon>
    </lineage>
</organism>
<reference evidence="4" key="1">
    <citation type="submission" date="2025-08" db="UniProtKB">
        <authorList>
            <consortium name="RefSeq"/>
        </authorList>
    </citation>
    <scope>IDENTIFICATION</scope>
</reference>
<dbReference type="RefSeq" id="XP_021825187.1">
    <property type="nucleotide sequence ID" value="XM_021969495.1"/>
</dbReference>
<feature type="signal peptide" evidence="2">
    <location>
        <begin position="1"/>
        <end position="25"/>
    </location>
</feature>
<proteinExistence type="predicted"/>
<dbReference type="AlphaFoldDB" id="A0A6P5TDL3"/>
<evidence type="ECO:0000256" key="2">
    <source>
        <dbReference type="SAM" id="SignalP"/>
    </source>
</evidence>
<protein>
    <submittedName>
        <fullName evidence="4">Expansin-A8-like</fullName>
    </submittedName>
</protein>
<keyword evidence="2" id="KW-0732">Signal</keyword>
<dbReference type="Proteomes" id="UP000515124">
    <property type="component" value="Unplaced"/>
</dbReference>
<dbReference type="Gramene" id="Pav_sc0001250.1_g120.1.br:mrna">
    <property type="protein sequence ID" value="Pav_sc0001250.1_g120.1.br:mrna"/>
    <property type="gene ID" value="Pav_sc0001250.1_g120.1.br"/>
</dbReference>
<keyword evidence="3" id="KW-1185">Reference proteome</keyword>